<protein>
    <submittedName>
        <fullName evidence="1">RNA polymerase sigma factor</fullName>
    </submittedName>
</protein>
<keyword evidence="2" id="KW-1185">Reference proteome</keyword>
<comment type="caution">
    <text evidence="1">The sequence shown here is derived from an EMBL/GenBank/DDBJ whole genome shotgun (WGS) entry which is preliminary data.</text>
</comment>
<accession>A0ABW1R199</accession>
<gene>
    <name evidence="1" type="ORF">ACFPWU_11920</name>
</gene>
<name>A0ABW1R199_9ACTN</name>
<dbReference type="EMBL" id="JBHSQI010000005">
    <property type="protein sequence ID" value="MFC6154366.1"/>
    <property type="molecule type" value="Genomic_DNA"/>
</dbReference>
<organism evidence="1 2">
    <name type="scientific">Nocardioides yefusunii</name>
    <dbReference type="NCBI Taxonomy" id="2500546"/>
    <lineage>
        <taxon>Bacteria</taxon>
        <taxon>Bacillati</taxon>
        <taxon>Actinomycetota</taxon>
        <taxon>Actinomycetes</taxon>
        <taxon>Propionibacteriales</taxon>
        <taxon>Nocardioidaceae</taxon>
        <taxon>Nocardioides</taxon>
    </lineage>
</organism>
<dbReference type="RefSeq" id="WP_128221460.1">
    <property type="nucleotide sequence ID" value="NZ_CP034929.1"/>
</dbReference>
<dbReference type="InterPro" id="IPR013325">
    <property type="entry name" value="RNA_pol_sigma_r2"/>
</dbReference>
<sequence>MSSHQDDFDDLYKEVRDDLLVEAYALTGDLAVSRAAVRDACAVAWHHWNTVRKVEDQVAWLRPQVWKRARARHSVRPWHKEKNLPGDVADTLAVLDSLTTPQRKALVLTHLSPVPVTEAAREIGVTVPAAEELVEKASTTFAETRGCSVGEIPALLAELRTTATGRWPRSSIVRRTGTTRRRAHTVAAVLGTVALVVTSGTIVTQGEAREVNLGAQDFERRPAASEDPALPLLEDSVLLEKEQLTRISPKVTWAETATHRNTDDADQGIVLPCQQERFADTAGQAWVRTFTGTPVQKKGSGSKKSTTATTNDRVVEMVEMSVDDKTAERTFATVHGWMAACKDPRTQLYAFHRVVGVGDSAELFTFRDYGDDRRTVRVGVARSGSTVTTTVSDVPSGQGSDEKAALLLAAAVNAGCGTEGTSTCAAPPTLKSKIVPAAGDVPGMVSEWDLPPVDSAPGPWVGLTPTKVEATTSVTRCDRIDFAANGATGALSRQFVLVEVKKPGALGVTESAATVASSEAAKKLITKVDAKVNGCADELGTEVRSLANLPVSGGSIKAWDFEIATGDSAAVKYRMAVVRNGQHVAQITFVGVRDLAMSRDDFIALAARAQERLTRLDTSAATTD</sequence>
<evidence type="ECO:0000313" key="1">
    <source>
        <dbReference type="EMBL" id="MFC6154366.1"/>
    </source>
</evidence>
<proteinExistence type="predicted"/>
<dbReference type="Gene3D" id="1.20.140.160">
    <property type="match status" value="1"/>
</dbReference>
<reference evidence="2" key="1">
    <citation type="journal article" date="2019" name="Int. J. Syst. Evol. Microbiol.">
        <title>The Global Catalogue of Microorganisms (GCM) 10K type strain sequencing project: providing services to taxonomists for standard genome sequencing and annotation.</title>
        <authorList>
            <consortium name="The Broad Institute Genomics Platform"/>
            <consortium name="The Broad Institute Genome Sequencing Center for Infectious Disease"/>
            <person name="Wu L."/>
            <person name="Ma J."/>
        </authorList>
    </citation>
    <scope>NUCLEOTIDE SEQUENCE [LARGE SCALE GENOMIC DNA]</scope>
    <source>
        <strain evidence="2">DFY28</strain>
    </source>
</reference>
<evidence type="ECO:0000313" key="2">
    <source>
        <dbReference type="Proteomes" id="UP001596098"/>
    </source>
</evidence>
<dbReference type="SUPFAM" id="SSF88946">
    <property type="entry name" value="Sigma2 domain of RNA polymerase sigma factors"/>
    <property type="match status" value="1"/>
</dbReference>
<dbReference type="Proteomes" id="UP001596098">
    <property type="component" value="Unassembled WGS sequence"/>
</dbReference>